<dbReference type="PANTHER" id="PTHR42945">
    <property type="entry name" value="HISTIDINE BIOSYNTHESIS BIFUNCTIONAL PROTEIN"/>
    <property type="match status" value="1"/>
</dbReference>
<evidence type="ECO:0000256" key="10">
    <source>
        <dbReference type="ARBA" id="ARBA00022605"/>
    </source>
</evidence>
<evidence type="ECO:0000256" key="9">
    <source>
        <dbReference type="ARBA" id="ARBA00017720"/>
    </source>
</evidence>
<dbReference type="FunFam" id="3.10.20.810:FF:000001">
    <property type="entry name" value="Histidine biosynthesis bifunctional protein HisIE"/>
    <property type="match status" value="1"/>
</dbReference>
<comment type="catalytic activity">
    <reaction evidence="2">
        <text>1-(5-phospho-beta-D-ribosyl)-ATP + H2O = 1-(5-phospho-beta-D-ribosyl)-5'-AMP + diphosphate + H(+)</text>
        <dbReference type="Rhea" id="RHEA:22828"/>
        <dbReference type="ChEBI" id="CHEBI:15377"/>
        <dbReference type="ChEBI" id="CHEBI:15378"/>
        <dbReference type="ChEBI" id="CHEBI:33019"/>
        <dbReference type="ChEBI" id="CHEBI:59457"/>
        <dbReference type="ChEBI" id="CHEBI:73183"/>
        <dbReference type="EC" id="3.6.1.31"/>
    </reaction>
</comment>
<dbReference type="Pfam" id="PF01502">
    <property type="entry name" value="PRA-CH"/>
    <property type="match status" value="1"/>
</dbReference>
<comment type="caution">
    <text evidence="14">The sequence shown here is derived from an EMBL/GenBank/DDBJ whole genome shotgun (WGS) entry which is preliminary data.</text>
</comment>
<comment type="pathway">
    <text evidence="4">Amino-acid biosynthesis; L-histidine biosynthesis; L-histidine from 5-phospho-alpha-D-ribose 1-diphosphate: step 2/9.</text>
</comment>
<dbReference type="GO" id="GO:0000105">
    <property type="term" value="P:L-histidine biosynthetic process"/>
    <property type="evidence" value="ECO:0007669"/>
    <property type="project" value="UniProtKB-UniPathway"/>
</dbReference>
<comment type="catalytic activity">
    <reaction evidence="1">
        <text>1-(5-phospho-beta-D-ribosyl)-5'-AMP + H2O = 1-(5-phospho-beta-D-ribosyl)-5-[(5-phospho-beta-D-ribosylamino)methylideneamino]imidazole-4-carboxamide</text>
        <dbReference type="Rhea" id="RHEA:20049"/>
        <dbReference type="ChEBI" id="CHEBI:15377"/>
        <dbReference type="ChEBI" id="CHEBI:58435"/>
        <dbReference type="ChEBI" id="CHEBI:59457"/>
        <dbReference type="EC" id="3.5.4.19"/>
    </reaction>
</comment>
<evidence type="ECO:0000256" key="5">
    <source>
        <dbReference type="ARBA" id="ARBA00007731"/>
    </source>
</evidence>
<comment type="pathway">
    <text evidence="3">Amino-acid biosynthesis; L-histidine biosynthesis; L-histidine from 5-phospho-alpha-D-ribose 1-diphosphate: step 3/9.</text>
</comment>
<reference evidence="14 15" key="1">
    <citation type="submission" date="2017-09" db="EMBL/GenBank/DDBJ databases">
        <title>Depth-based differentiation of microbial function through sediment-hosted aquifers and enrichment of novel symbionts in the deep terrestrial subsurface.</title>
        <authorList>
            <person name="Probst A.J."/>
            <person name="Ladd B."/>
            <person name="Jarett J.K."/>
            <person name="Geller-Mcgrath D.E."/>
            <person name="Sieber C.M."/>
            <person name="Emerson J.B."/>
            <person name="Anantharaman K."/>
            <person name="Thomas B.C."/>
            <person name="Malmstrom R."/>
            <person name="Stieglmeier M."/>
            <person name="Klingl A."/>
            <person name="Woyke T."/>
            <person name="Ryan C.M."/>
            <person name="Banfield J.F."/>
        </authorList>
    </citation>
    <scope>NUCLEOTIDE SEQUENCE [LARGE SCALE GENOMIC DNA]</scope>
    <source>
        <strain evidence="14">CG11_big_fil_rev_8_21_14_0_20_37_11</strain>
    </source>
</reference>
<comment type="similarity">
    <text evidence="5">In the C-terminal section; belongs to the PRA-PH family.</text>
</comment>
<name>A0A2H0NIP9_9BACT</name>
<gene>
    <name evidence="14" type="ORF">COV53_01445</name>
</gene>
<evidence type="ECO:0000256" key="7">
    <source>
        <dbReference type="ARBA" id="ARBA00012414"/>
    </source>
</evidence>
<proteinExistence type="inferred from homology"/>
<organism evidence="14 15">
    <name type="scientific">Candidatus Gottesmanbacteria bacterium CG11_big_fil_rev_8_21_14_0_20_37_11</name>
    <dbReference type="NCBI Taxonomy" id="1974575"/>
    <lineage>
        <taxon>Bacteria</taxon>
        <taxon>Candidatus Gottesmaniibacteriota</taxon>
    </lineage>
</organism>
<evidence type="ECO:0000256" key="3">
    <source>
        <dbReference type="ARBA" id="ARBA00005169"/>
    </source>
</evidence>
<dbReference type="GO" id="GO:0004636">
    <property type="term" value="F:phosphoribosyl-ATP diphosphatase activity"/>
    <property type="evidence" value="ECO:0007669"/>
    <property type="project" value="UniProtKB-EC"/>
</dbReference>
<dbReference type="InterPro" id="IPR038019">
    <property type="entry name" value="PRib_AMP_CycHydrolase_sf"/>
</dbReference>
<feature type="domain" description="Phosphoribosyl-AMP cyclohydrolase" evidence="13">
    <location>
        <begin position="26"/>
        <end position="100"/>
    </location>
</feature>
<dbReference type="EC" id="3.6.1.31" evidence="7"/>
<dbReference type="SUPFAM" id="SSF141734">
    <property type="entry name" value="HisI-like"/>
    <property type="match status" value="1"/>
</dbReference>
<keyword evidence="10" id="KW-0028">Amino-acid biosynthesis</keyword>
<keyword evidence="12" id="KW-0368">Histidine biosynthesis</keyword>
<dbReference type="InterPro" id="IPR002496">
    <property type="entry name" value="PRib_AMP_CycHydrolase_dom"/>
</dbReference>
<evidence type="ECO:0000256" key="12">
    <source>
        <dbReference type="ARBA" id="ARBA00023102"/>
    </source>
</evidence>
<evidence type="ECO:0000256" key="2">
    <source>
        <dbReference type="ARBA" id="ARBA00001460"/>
    </source>
</evidence>
<evidence type="ECO:0000256" key="8">
    <source>
        <dbReference type="ARBA" id="ARBA00012721"/>
    </source>
</evidence>
<dbReference type="Proteomes" id="UP000230707">
    <property type="component" value="Unassembled WGS sequence"/>
</dbReference>
<dbReference type="PANTHER" id="PTHR42945:SF1">
    <property type="entry name" value="HISTIDINE BIOSYNTHESIS BIFUNCTIONAL PROTEIN HIS7"/>
    <property type="match status" value="1"/>
</dbReference>
<accession>A0A2H0NIP9</accession>
<dbReference type="GO" id="GO:0004635">
    <property type="term" value="F:phosphoribosyl-AMP cyclohydrolase activity"/>
    <property type="evidence" value="ECO:0007669"/>
    <property type="project" value="UniProtKB-EC"/>
</dbReference>
<evidence type="ECO:0000259" key="13">
    <source>
        <dbReference type="Pfam" id="PF01502"/>
    </source>
</evidence>
<evidence type="ECO:0000313" key="15">
    <source>
        <dbReference type="Proteomes" id="UP000230707"/>
    </source>
</evidence>
<keyword evidence="11 14" id="KW-0378">Hydrolase</keyword>
<dbReference type="Gene3D" id="3.10.20.810">
    <property type="entry name" value="Phosphoribosyl-AMP cyclohydrolase"/>
    <property type="match status" value="1"/>
</dbReference>
<dbReference type="EC" id="3.5.4.19" evidence="8"/>
<evidence type="ECO:0000256" key="11">
    <source>
        <dbReference type="ARBA" id="ARBA00022801"/>
    </source>
</evidence>
<evidence type="ECO:0000256" key="1">
    <source>
        <dbReference type="ARBA" id="ARBA00000024"/>
    </source>
</evidence>
<sequence length="109" mass="12770">MKKFVDFSKGLIPAIIQDYQTKEFLMLGYMNEVSLKKTINSGFVWFWSRERKTLWMKGEMSGNKLKVDSIKTDCDNDALLIQVELIGRFVCHKGKRSCFNNRLDIKKIL</sequence>
<evidence type="ECO:0000313" key="14">
    <source>
        <dbReference type="EMBL" id="PIR08748.1"/>
    </source>
</evidence>
<evidence type="ECO:0000256" key="6">
    <source>
        <dbReference type="ARBA" id="ARBA00008299"/>
    </source>
</evidence>
<dbReference type="NCBIfam" id="NF000768">
    <property type="entry name" value="PRK00051.1"/>
    <property type="match status" value="1"/>
</dbReference>
<protein>
    <recommendedName>
        <fullName evidence="9">Histidine biosynthesis bifunctional protein HisIE</fullName>
        <ecNumber evidence="8">3.5.4.19</ecNumber>
        <ecNumber evidence="7">3.6.1.31</ecNumber>
    </recommendedName>
</protein>
<dbReference type="EMBL" id="PCWS01000028">
    <property type="protein sequence ID" value="PIR08748.1"/>
    <property type="molecule type" value="Genomic_DNA"/>
</dbReference>
<dbReference type="AlphaFoldDB" id="A0A2H0NIP9"/>
<comment type="similarity">
    <text evidence="6">In the N-terminal section; belongs to the PRA-CH family.</text>
</comment>
<dbReference type="UniPathway" id="UPA00031">
    <property type="reaction ID" value="UER00008"/>
</dbReference>
<evidence type="ECO:0000256" key="4">
    <source>
        <dbReference type="ARBA" id="ARBA00005204"/>
    </source>
</evidence>